<dbReference type="AlphaFoldDB" id="R4KL20"/>
<dbReference type="RefSeq" id="WP_006523545.1">
    <property type="nucleotide sequence ID" value="NC_021184.1"/>
</dbReference>
<proteinExistence type="predicted"/>
<dbReference type="STRING" id="767817.Desgi_2872"/>
<protein>
    <recommendedName>
        <fullName evidence="3">DUF3795 domain-containing protein</fullName>
    </recommendedName>
</protein>
<dbReference type="OrthoDB" id="5419848at2"/>
<organism evidence="1 2">
    <name type="scientific">Desulfoscipio gibsoniae DSM 7213</name>
    <dbReference type="NCBI Taxonomy" id="767817"/>
    <lineage>
        <taxon>Bacteria</taxon>
        <taxon>Bacillati</taxon>
        <taxon>Bacillota</taxon>
        <taxon>Clostridia</taxon>
        <taxon>Eubacteriales</taxon>
        <taxon>Desulfallaceae</taxon>
        <taxon>Desulfoscipio</taxon>
    </lineage>
</organism>
<dbReference type="InterPro" id="IPR036280">
    <property type="entry name" value="Multihaem_cyt_sf"/>
</dbReference>
<dbReference type="HOGENOM" id="CLU_129665_0_0_9"/>
<reference evidence="1 2" key="1">
    <citation type="submission" date="2012-01" db="EMBL/GenBank/DDBJ databases">
        <title>Complete sequence of Desulfotomaculum gibsoniae DSM 7213.</title>
        <authorList>
            <consortium name="US DOE Joint Genome Institute"/>
            <person name="Lucas S."/>
            <person name="Han J."/>
            <person name="Lapidus A."/>
            <person name="Cheng J.-F."/>
            <person name="Goodwin L."/>
            <person name="Pitluck S."/>
            <person name="Peters L."/>
            <person name="Ovchinnikova G."/>
            <person name="Teshima H."/>
            <person name="Detter J.C."/>
            <person name="Han C."/>
            <person name="Tapia R."/>
            <person name="Land M."/>
            <person name="Hauser L."/>
            <person name="Kyrpides N."/>
            <person name="Ivanova N."/>
            <person name="Pagani I."/>
            <person name="Parshina S."/>
            <person name="Plugge C."/>
            <person name="Muyzer G."/>
            <person name="Kuever J."/>
            <person name="Ivanova A."/>
            <person name="Nazina T."/>
            <person name="Klenk H.-P."/>
            <person name="Brambilla E."/>
            <person name="Spring S."/>
            <person name="Stams A.F."/>
            <person name="Woyke T."/>
        </authorList>
    </citation>
    <scope>NUCLEOTIDE SEQUENCE [LARGE SCALE GENOMIC DNA]</scope>
    <source>
        <strain evidence="1 2">DSM 7213</strain>
    </source>
</reference>
<dbReference type="eggNOG" id="COG1765">
    <property type="taxonomic scope" value="Bacteria"/>
</dbReference>
<dbReference type="Proteomes" id="UP000013520">
    <property type="component" value="Chromosome"/>
</dbReference>
<dbReference type="KEGG" id="dgi:Desgi_2872"/>
<evidence type="ECO:0008006" key="3">
    <source>
        <dbReference type="Google" id="ProtNLM"/>
    </source>
</evidence>
<accession>R4KL20</accession>
<dbReference type="Pfam" id="PF12675">
    <property type="entry name" value="DUF3795"/>
    <property type="match status" value="1"/>
</dbReference>
<keyword evidence="2" id="KW-1185">Reference proteome</keyword>
<dbReference type="EMBL" id="CP003273">
    <property type="protein sequence ID" value="AGL02272.1"/>
    <property type="molecule type" value="Genomic_DNA"/>
</dbReference>
<name>R4KL20_9FIRM</name>
<evidence type="ECO:0000313" key="1">
    <source>
        <dbReference type="EMBL" id="AGL02272.1"/>
    </source>
</evidence>
<gene>
    <name evidence="1" type="ORF">Desgi_2872</name>
</gene>
<dbReference type="InterPro" id="IPR024227">
    <property type="entry name" value="DUF3795"/>
</dbReference>
<dbReference type="SUPFAM" id="SSF48695">
    <property type="entry name" value="Multiheme cytochromes"/>
    <property type="match status" value="1"/>
</dbReference>
<evidence type="ECO:0000313" key="2">
    <source>
        <dbReference type="Proteomes" id="UP000013520"/>
    </source>
</evidence>
<sequence length="174" mass="20028">MEMTKESLCMPDKRLAAVCGLFCPACGLFIGTKEDPARLEEIAGRLQRPVKELECHGCRSEKQCFYCHENCKMAKCAAEKGIDFCSECTEYPCAELRVFQAELPHRIELWKSQERIKEAGYEKWYMEMIEHYTCPTCGTLNSAYDMACRKCGTTPSCRYVNLHKDKIIQQLAKR</sequence>